<dbReference type="Pfam" id="PF08349">
    <property type="entry name" value="DUF1722"/>
    <property type="match status" value="1"/>
</dbReference>
<dbReference type="Pfam" id="PF04463">
    <property type="entry name" value="2-thiour_desulf"/>
    <property type="match status" value="1"/>
</dbReference>
<sequence length="338" mass="37815">MNPVQNPPPRPVVGVSSCLIGAPVRYNGGHSRYKFLTDELDRHVDWLPVCPEAEIGLGVPRPTLRLQDRPEPEADGPEAESGQAWSADRVISSKDGTDHTDDLAGVADRHLRELRRLDGYVLKNKSPSCGLYALPVFDDNGDRLRGTGRGAFAARLTALLPHLPVEEQGRLSDAVLREHFVERVFAHSRLRALLESEWRPRDLVEFHTRHKLQLMAHSPDGYRETGRIVARAGTDAPEEIASVYAEAFHRALAVKTSRGKHANVLQHVFGMISPMLDDTRRHDLLAGIEEYREGQAPLSLPVALLRHHCSAEDVAWASEQTYLRPYPDRLRLRHPVAV</sequence>
<accession>A0ABY5D8U7</accession>
<dbReference type="EMBL" id="CP099837">
    <property type="protein sequence ID" value="USY19749.1"/>
    <property type="molecule type" value="Genomic_DNA"/>
</dbReference>
<evidence type="ECO:0000259" key="2">
    <source>
        <dbReference type="Pfam" id="PF08349"/>
    </source>
</evidence>
<evidence type="ECO:0000313" key="3">
    <source>
        <dbReference type="EMBL" id="USY19749.1"/>
    </source>
</evidence>
<reference evidence="3" key="1">
    <citation type="submission" date="2022-06" db="EMBL/GenBank/DDBJ databases">
        <authorList>
            <person name="Ping M."/>
        </authorList>
    </citation>
    <scope>NUCLEOTIDE SEQUENCE</scope>
    <source>
        <strain evidence="3">JCM11759T</strain>
    </source>
</reference>
<evidence type="ECO:0000313" key="4">
    <source>
        <dbReference type="Proteomes" id="UP001055940"/>
    </source>
</evidence>
<feature type="domain" description="DUF1722" evidence="2">
    <location>
        <begin position="211"/>
        <end position="327"/>
    </location>
</feature>
<proteinExistence type="predicted"/>
<dbReference type="RefSeq" id="WP_254418940.1">
    <property type="nucleotide sequence ID" value="NZ_BAAAJB010000083.1"/>
</dbReference>
<dbReference type="Proteomes" id="UP001055940">
    <property type="component" value="Chromosome"/>
</dbReference>
<dbReference type="InterPro" id="IPR007553">
    <property type="entry name" value="2-thiour_desulf"/>
</dbReference>
<dbReference type="PANTHER" id="PTHR30087:SF0">
    <property type="entry name" value="INNER MEMBRANE PROTEIN"/>
    <property type="match status" value="1"/>
</dbReference>
<keyword evidence="4" id="KW-1185">Reference proteome</keyword>
<feature type="region of interest" description="Disordered" evidence="1">
    <location>
        <begin position="61"/>
        <end position="86"/>
    </location>
</feature>
<organism evidence="3 4">
    <name type="scientific">Nocardiopsis exhalans</name>
    <dbReference type="NCBI Taxonomy" id="163604"/>
    <lineage>
        <taxon>Bacteria</taxon>
        <taxon>Bacillati</taxon>
        <taxon>Actinomycetota</taxon>
        <taxon>Actinomycetes</taxon>
        <taxon>Streptosporangiales</taxon>
        <taxon>Nocardiopsidaceae</taxon>
        <taxon>Nocardiopsis</taxon>
    </lineage>
</organism>
<dbReference type="InterPro" id="IPR013560">
    <property type="entry name" value="DUF1722"/>
</dbReference>
<protein>
    <submittedName>
        <fullName evidence="3">DUF523 and DUF1722 domain-containing protein</fullName>
    </submittedName>
</protein>
<dbReference type="PANTHER" id="PTHR30087">
    <property type="entry name" value="INNER MEMBRANE PROTEIN"/>
    <property type="match status" value="1"/>
</dbReference>
<evidence type="ECO:0000256" key="1">
    <source>
        <dbReference type="SAM" id="MobiDB-lite"/>
    </source>
</evidence>
<gene>
    <name evidence="3" type="ORF">NE857_31730</name>
</gene>
<name>A0ABY5D8U7_9ACTN</name>